<feature type="signal peptide" evidence="1">
    <location>
        <begin position="1"/>
        <end position="19"/>
    </location>
</feature>
<comment type="caution">
    <text evidence="2">The sequence shown here is derived from an EMBL/GenBank/DDBJ whole genome shotgun (WGS) entry which is preliminary data.</text>
</comment>
<dbReference type="RefSeq" id="WP_105472909.1">
    <property type="nucleotide sequence ID" value="NZ_PVEO01000002.1"/>
</dbReference>
<sequence length="166" mass="19371">MKKLVLLSFAALLIMACQQKDTRYTQNSPEIDVVKKHIENYNTKNYDTSIMADTCKSYFNTKNKPILRKDIIAYHKANDVNYTKRGFLSEDQEFEMVVTDNGETWVNAWLDWRATLKESGKVVDMPIHLTYRFIDGKIVREVGFWDPTEIVLALQEIEAQRNITVE</sequence>
<dbReference type="PROSITE" id="PS51257">
    <property type="entry name" value="PROKAR_LIPOPROTEIN"/>
    <property type="match status" value="1"/>
</dbReference>
<evidence type="ECO:0000313" key="2">
    <source>
        <dbReference type="EMBL" id="PQV50349.1"/>
    </source>
</evidence>
<proteinExistence type="predicted"/>
<accession>A0A362X9B2</accession>
<dbReference type="InterPro" id="IPR032710">
    <property type="entry name" value="NTF2-like_dom_sf"/>
</dbReference>
<evidence type="ECO:0000313" key="3">
    <source>
        <dbReference type="Proteomes" id="UP000251545"/>
    </source>
</evidence>
<dbReference type="AlphaFoldDB" id="A0A362X9B2"/>
<reference evidence="2 3" key="1">
    <citation type="submission" date="2018-02" db="EMBL/GenBank/DDBJ databases">
        <title>Genomic Encyclopedia of Archaeal and Bacterial Type Strains, Phase II (KMG-II): from individual species to whole genera.</title>
        <authorList>
            <person name="Goeker M."/>
        </authorList>
    </citation>
    <scope>NUCLEOTIDE SEQUENCE [LARGE SCALE GENOMIC DNA]</scope>
    <source>
        <strain evidence="2 3">DSM 21165</strain>
    </source>
</reference>
<dbReference type="SUPFAM" id="SSF54427">
    <property type="entry name" value="NTF2-like"/>
    <property type="match status" value="1"/>
</dbReference>
<keyword evidence="1" id="KW-0732">Signal</keyword>
<dbReference type="EMBL" id="PVEO01000002">
    <property type="protein sequence ID" value="PQV50349.1"/>
    <property type="molecule type" value="Genomic_DNA"/>
</dbReference>
<protein>
    <recommendedName>
        <fullName evidence="4">SnoaL-like domain-containing protein</fullName>
    </recommendedName>
</protein>
<name>A0A362X9B2_9FLAO</name>
<evidence type="ECO:0008006" key="4">
    <source>
        <dbReference type="Google" id="ProtNLM"/>
    </source>
</evidence>
<feature type="chain" id="PRO_5016990914" description="SnoaL-like domain-containing protein" evidence="1">
    <location>
        <begin position="20"/>
        <end position="166"/>
    </location>
</feature>
<evidence type="ECO:0000256" key="1">
    <source>
        <dbReference type="SAM" id="SignalP"/>
    </source>
</evidence>
<organism evidence="2 3">
    <name type="scientific">Jejuia pallidilutea</name>
    <dbReference type="NCBI Taxonomy" id="504487"/>
    <lineage>
        <taxon>Bacteria</taxon>
        <taxon>Pseudomonadati</taxon>
        <taxon>Bacteroidota</taxon>
        <taxon>Flavobacteriia</taxon>
        <taxon>Flavobacteriales</taxon>
        <taxon>Flavobacteriaceae</taxon>
        <taxon>Jejuia</taxon>
    </lineage>
</organism>
<dbReference type="Proteomes" id="UP000251545">
    <property type="component" value="Unassembled WGS sequence"/>
</dbReference>
<gene>
    <name evidence="2" type="ORF">CLV33_102210</name>
</gene>
<dbReference type="Gene3D" id="3.10.450.50">
    <property type="match status" value="1"/>
</dbReference>